<evidence type="ECO:0000313" key="2">
    <source>
        <dbReference type="Proteomes" id="UP000789901"/>
    </source>
</evidence>
<gene>
    <name evidence="1" type="ORF">GMARGA_LOCUS34901</name>
</gene>
<accession>A0ABN7WTH5</accession>
<dbReference type="Proteomes" id="UP000789901">
    <property type="component" value="Unassembled WGS sequence"/>
</dbReference>
<evidence type="ECO:0000313" key="1">
    <source>
        <dbReference type="EMBL" id="CAG8840416.1"/>
    </source>
</evidence>
<comment type="caution">
    <text evidence="1">The sequence shown here is derived from an EMBL/GenBank/DDBJ whole genome shotgun (WGS) entry which is preliminary data.</text>
</comment>
<dbReference type="EMBL" id="CAJVQB010062805">
    <property type="protein sequence ID" value="CAG8840416.1"/>
    <property type="molecule type" value="Genomic_DNA"/>
</dbReference>
<reference evidence="1 2" key="1">
    <citation type="submission" date="2021-06" db="EMBL/GenBank/DDBJ databases">
        <authorList>
            <person name="Kallberg Y."/>
            <person name="Tangrot J."/>
            <person name="Rosling A."/>
        </authorList>
    </citation>
    <scope>NUCLEOTIDE SEQUENCE [LARGE SCALE GENOMIC DNA]</scope>
    <source>
        <strain evidence="1 2">120-4 pot B 10/14</strain>
    </source>
</reference>
<protein>
    <submittedName>
        <fullName evidence="1">13927_t:CDS:1</fullName>
    </submittedName>
</protein>
<name>A0ABN7WTH5_GIGMA</name>
<proteinExistence type="predicted"/>
<feature type="non-terminal residue" evidence="1">
    <location>
        <position position="1"/>
    </location>
</feature>
<organism evidence="1 2">
    <name type="scientific">Gigaspora margarita</name>
    <dbReference type="NCBI Taxonomy" id="4874"/>
    <lineage>
        <taxon>Eukaryota</taxon>
        <taxon>Fungi</taxon>
        <taxon>Fungi incertae sedis</taxon>
        <taxon>Mucoromycota</taxon>
        <taxon>Glomeromycotina</taxon>
        <taxon>Glomeromycetes</taxon>
        <taxon>Diversisporales</taxon>
        <taxon>Gigasporaceae</taxon>
        <taxon>Gigaspora</taxon>
    </lineage>
</organism>
<feature type="non-terminal residue" evidence="1">
    <location>
        <position position="59"/>
    </location>
</feature>
<sequence>QLTKEKKKQNNGTLEIGSLFDTFAKACAAIENYVAKVFKTINITGLVITFTFLSITEYS</sequence>
<keyword evidence="2" id="KW-1185">Reference proteome</keyword>